<comment type="caution">
    <text evidence="1">The sequence shown here is derived from an EMBL/GenBank/DDBJ whole genome shotgun (WGS) entry which is preliminary data.</text>
</comment>
<dbReference type="EMBL" id="MPIN01000008">
    <property type="protein sequence ID" value="OJH37176.1"/>
    <property type="molecule type" value="Genomic_DNA"/>
</dbReference>
<evidence type="ECO:0000313" key="2">
    <source>
        <dbReference type="Proteomes" id="UP000182229"/>
    </source>
</evidence>
<name>A0A1L9B4K6_9BACT</name>
<evidence type="ECO:0000313" key="1">
    <source>
        <dbReference type="EMBL" id="OJH37176.1"/>
    </source>
</evidence>
<sequence length="630" mass="69648">MELAAALVPESQTALLTALFQAKVSAFDASRYDPRFEAFASLSADWRMDYLRGLASGLSSDFLLSGFRLLDTLGMSRERLFRSLPMSSGPVPEECLLDLFDFMGSELSSAYIPVSLWELCGELPGFAGLLAATPWRSLSAEAAWHLAYGLSSFSDSREGRSREWGAVRRLHPRLLRLLERIPASHQQRAVQMVFHVLGRRGAKWSGPDWLESTTFRLVERLCGPPFATAGRFVYVLQPLLLHPSPEVRGRLVRASERSLLRLEEGCSRGDLMGLVGEGMLALVAHHAMLVLDAMEACPETLVRTAQLLGTPHKEAQAALLEDFARHPWVREDPFQWPPGVLAASLREHCVDGVESPLPRKARLAWEAGEALTPAQTERALRLASTQLPRLRLQVLARGVLAFLRGSLAADVGDTRVRHALQMARLVEGGNRRGLRRLLNHYFAGERDFIVHHPASRAWFARHPRVKPETWLTGPVLCREVPGWGRVTLALERDALEVLRMGTYVGSCFGLNGMYAESAAAVALDVNKRVLYARDSRGSVLARQLLAISDDDTLVPFSVYPKSTAPALQALFLDYDLAFAEALGLPLNDGREDAEVELVLSTSFWHDGAWDFTTPEAETAAWSSPAPVSHP</sequence>
<proteinExistence type="predicted"/>
<protein>
    <submittedName>
        <fullName evidence="1">Uncharacterized protein</fullName>
    </submittedName>
</protein>
<dbReference type="Proteomes" id="UP000182229">
    <property type="component" value="Unassembled WGS sequence"/>
</dbReference>
<organism evidence="1 2">
    <name type="scientific">Cystobacter ferrugineus</name>
    <dbReference type="NCBI Taxonomy" id="83449"/>
    <lineage>
        <taxon>Bacteria</taxon>
        <taxon>Pseudomonadati</taxon>
        <taxon>Myxococcota</taxon>
        <taxon>Myxococcia</taxon>
        <taxon>Myxococcales</taxon>
        <taxon>Cystobacterineae</taxon>
        <taxon>Archangiaceae</taxon>
        <taxon>Cystobacter</taxon>
    </lineage>
</organism>
<dbReference type="STRING" id="83449.BON30_28045"/>
<reference evidence="2" key="1">
    <citation type="submission" date="2016-11" db="EMBL/GenBank/DDBJ databases">
        <authorList>
            <person name="Shukria A."/>
            <person name="Stevens D.C."/>
        </authorList>
    </citation>
    <scope>NUCLEOTIDE SEQUENCE [LARGE SCALE GENOMIC DNA]</scope>
    <source>
        <strain evidence="2">Cbfe23</strain>
    </source>
</reference>
<gene>
    <name evidence="1" type="ORF">BON30_28045</name>
</gene>
<keyword evidence="2" id="KW-1185">Reference proteome</keyword>
<accession>A0A1L9B4K6</accession>
<reference evidence="1 2" key="2">
    <citation type="submission" date="2016-12" db="EMBL/GenBank/DDBJ databases">
        <title>Draft Genome Sequence of Cystobacter ferrugineus Strain Cbfe23.</title>
        <authorList>
            <person name="Akbar S."/>
            <person name="Dowd S.E."/>
            <person name="Stevens D.C."/>
        </authorList>
    </citation>
    <scope>NUCLEOTIDE SEQUENCE [LARGE SCALE GENOMIC DNA]</scope>
    <source>
        <strain evidence="1 2">Cbfe23</strain>
    </source>
</reference>
<dbReference type="AlphaFoldDB" id="A0A1L9B4K6"/>